<keyword evidence="1" id="KW-1133">Transmembrane helix</keyword>
<feature type="transmembrane region" description="Helical" evidence="1">
    <location>
        <begin position="46"/>
        <end position="64"/>
    </location>
</feature>
<organism evidence="2 3">
    <name type="scientific">Marinomonas hwangdonensis</name>
    <dbReference type="NCBI Taxonomy" id="1053647"/>
    <lineage>
        <taxon>Bacteria</taxon>
        <taxon>Pseudomonadati</taxon>
        <taxon>Pseudomonadota</taxon>
        <taxon>Gammaproteobacteria</taxon>
        <taxon>Oceanospirillales</taxon>
        <taxon>Oceanospirillaceae</taxon>
        <taxon>Marinomonas</taxon>
    </lineage>
</organism>
<evidence type="ECO:0000313" key="2">
    <source>
        <dbReference type="EMBL" id="RNF52183.1"/>
    </source>
</evidence>
<dbReference type="InterPro" id="IPR008407">
    <property type="entry name" value="Brnchd-chn_aa_trnsp_AzlD"/>
</dbReference>
<feature type="transmembrane region" description="Helical" evidence="1">
    <location>
        <begin position="6"/>
        <end position="26"/>
    </location>
</feature>
<dbReference type="AlphaFoldDB" id="A0A3M8Q819"/>
<dbReference type="Pfam" id="PF05437">
    <property type="entry name" value="AzlD"/>
    <property type="match status" value="1"/>
</dbReference>
<sequence length="116" mass="12629">MDTSMWLALVSIAIGTYLIRLLPYMWMKRSLAKRQTEDGVGSMPTWLTILGPTMIAAMFGTSLVPAHSDVVSWFATGVGILVTFGVWTRTRSMGLPILCGVVAFGVIRLLLPVSLV</sequence>
<dbReference type="OrthoDB" id="9154314at2"/>
<name>A0A3M8Q819_9GAMM</name>
<dbReference type="EMBL" id="RIZG01000002">
    <property type="protein sequence ID" value="RNF52183.1"/>
    <property type="molecule type" value="Genomic_DNA"/>
</dbReference>
<comment type="caution">
    <text evidence="2">The sequence shown here is derived from an EMBL/GenBank/DDBJ whole genome shotgun (WGS) entry which is preliminary data.</text>
</comment>
<feature type="transmembrane region" description="Helical" evidence="1">
    <location>
        <begin position="70"/>
        <end position="88"/>
    </location>
</feature>
<proteinExistence type="predicted"/>
<dbReference type="Proteomes" id="UP000280507">
    <property type="component" value="Unassembled WGS sequence"/>
</dbReference>
<evidence type="ECO:0000256" key="1">
    <source>
        <dbReference type="SAM" id="Phobius"/>
    </source>
</evidence>
<dbReference type="RefSeq" id="WP_123094732.1">
    <property type="nucleotide sequence ID" value="NZ_RIZG01000002.1"/>
</dbReference>
<feature type="transmembrane region" description="Helical" evidence="1">
    <location>
        <begin position="95"/>
        <end position="115"/>
    </location>
</feature>
<keyword evidence="3" id="KW-1185">Reference proteome</keyword>
<protein>
    <submittedName>
        <fullName evidence="2">AzlD domain-containing protein</fullName>
    </submittedName>
</protein>
<gene>
    <name evidence="2" type="ORF">EBI00_04565</name>
</gene>
<accession>A0A3M8Q819</accession>
<keyword evidence="1" id="KW-0812">Transmembrane</keyword>
<reference evidence="2 3" key="1">
    <citation type="journal article" date="2012" name="Int. J. Syst. Evol. Microbiol.">
        <title>Marinomonas hwangdonensis sp. nov., isolated from seawater.</title>
        <authorList>
            <person name="Jung Y.T."/>
            <person name="Oh T.K."/>
            <person name="Yoon J.H."/>
        </authorList>
    </citation>
    <scope>NUCLEOTIDE SEQUENCE [LARGE SCALE GENOMIC DNA]</scope>
    <source>
        <strain evidence="2 3">HDW-15</strain>
    </source>
</reference>
<keyword evidence="1" id="KW-0472">Membrane</keyword>
<evidence type="ECO:0000313" key="3">
    <source>
        <dbReference type="Proteomes" id="UP000280507"/>
    </source>
</evidence>